<dbReference type="GO" id="GO:0051536">
    <property type="term" value="F:iron-sulfur cluster binding"/>
    <property type="evidence" value="ECO:0007669"/>
    <property type="project" value="UniProtKB-KW"/>
</dbReference>
<gene>
    <name evidence="5" type="ORF">METZ01_LOCUS183269</name>
</gene>
<protein>
    <recommendedName>
        <fullName evidence="4">Aconitase/3-isopropylmalate dehydratase large subunit alpha/beta/alpha domain-containing protein</fullName>
    </recommendedName>
</protein>
<keyword evidence="3" id="KW-0411">Iron-sulfur</keyword>
<feature type="domain" description="Aconitase/3-isopropylmalate dehydratase large subunit alpha/beta/alpha" evidence="4">
    <location>
        <begin position="69"/>
        <end position="187"/>
    </location>
</feature>
<keyword evidence="1" id="KW-0479">Metal-binding</keyword>
<feature type="non-terminal residue" evidence="5">
    <location>
        <position position="198"/>
    </location>
</feature>
<dbReference type="InterPro" id="IPR001030">
    <property type="entry name" value="Acoase/IPM_deHydtase_lsu_aba"/>
</dbReference>
<keyword evidence="2" id="KW-0408">Iron</keyword>
<dbReference type="Gene3D" id="3.30.499.10">
    <property type="entry name" value="Aconitase, domain 3"/>
    <property type="match status" value="1"/>
</dbReference>
<dbReference type="SUPFAM" id="SSF53732">
    <property type="entry name" value="Aconitase iron-sulfur domain"/>
    <property type="match status" value="1"/>
</dbReference>
<accession>A0A382CWH5</accession>
<dbReference type="Pfam" id="PF00330">
    <property type="entry name" value="Aconitase"/>
    <property type="match status" value="1"/>
</dbReference>
<reference evidence="5" key="1">
    <citation type="submission" date="2018-05" db="EMBL/GenBank/DDBJ databases">
        <authorList>
            <person name="Lanie J.A."/>
            <person name="Ng W.-L."/>
            <person name="Kazmierczak K.M."/>
            <person name="Andrzejewski T.M."/>
            <person name="Davidsen T.M."/>
            <person name="Wayne K.J."/>
            <person name="Tettelin H."/>
            <person name="Glass J.I."/>
            <person name="Rusch D."/>
            <person name="Podicherti R."/>
            <person name="Tsui H.-C.T."/>
            <person name="Winkler M.E."/>
        </authorList>
    </citation>
    <scope>NUCLEOTIDE SEQUENCE</scope>
</reference>
<dbReference type="InterPro" id="IPR006249">
    <property type="entry name" value="Aconitase/IRP2"/>
</dbReference>
<evidence type="ECO:0000259" key="4">
    <source>
        <dbReference type="Pfam" id="PF00330"/>
    </source>
</evidence>
<dbReference type="AlphaFoldDB" id="A0A382CWH5"/>
<organism evidence="5">
    <name type="scientific">marine metagenome</name>
    <dbReference type="NCBI Taxonomy" id="408172"/>
    <lineage>
        <taxon>unclassified sequences</taxon>
        <taxon>metagenomes</taxon>
        <taxon>ecological metagenomes</taxon>
    </lineage>
</organism>
<dbReference type="EMBL" id="UINC01036442">
    <property type="protein sequence ID" value="SVB30415.1"/>
    <property type="molecule type" value="Genomic_DNA"/>
</dbReference>
<dbReference type="GO" id="GO:0046872">
    <property type="term" value="F:metal ion binding"/>
    <property type="evidence" value="ECO:0007669"/>
    <property type="project" value="UniProtKB-KW"/>
</dbReference>
<evidence type="ECO:0000256" key="2">
    <source>
        <dbReference type="ARBA" id="ARBA00023004"/>
    </source>
</evidence>
<evidence type="ECO:0000256" key="3">
    <source>
        <dbReference type="ARBA" id="ARBA00023014"/>
    </source>
</evidence>
<dbReference type="InterPro" id="IPR036008">
    <property type="entry name" value="Aconitase_4Fe-4S_dom"/>
</dbReference>
<dbReference type="InterPro" id="IPR015931">
    <property type="entry name" value="Acnase/IPM_dHydase_lsu_aba_1/3"/>
</dbReference>
<evidence type="ECO:0000256" key="1">
    <source>
        <dbReference type="ARBA" id="ARBA00022723"/>
    </source>
</evidence>
<sequence>MVKDYLNLISKLKIGSKTYKYVNLIKLSKSYPEILNLPFSIRILLENVIRNYDDFSITKKHINTILDWKNTQGNKDIPFSPSRVLMQDFTGVPAVVDLASMREALARDEKDPELINPLVQTDLIIDHSVNVEYFGTQNSLQKNVEIEYLKNKERYELLKWAQQSFKNFNVVPPGKGICHQINLEYLAECVKEKDGYLF</sequence>
<proteinExistence type="predicted"/>
<name>A0A382CWH5_9ZZZZ</name>
<evidence type="ECO:0000313" key="5">
    <source>
        <dbReference type="EMBL" id="SVB30415.1"/>
    </source>
</evidence>
<dbReference type="PANTHER" id="PTHR11670">
    <property type="entry name" value="ACONITASE/IRON-RESPONSIVE ELEMENT FAMILY MEMBER"/>
    <property type="match status" value="1"/>
</dbReference>